<comment type="similarity">
    <text evidence="1">Belongs to the free Met sulfoxide reductase family.</text>
</comment>
<dbReference type="InterPro" id="IPR051330">
    <property type="entry name" value="Phosphatase_reg/MetRdx"/>
</dbReference>
<dbReference type="GO" id="GO:0005829">
    <property type="term" value="C:cytosol"/>
    <property type="evidence" value="ECO:0007669"/>
    <property type="project" value="TreeGrafter"/>
</dbReference>
<dbReference type="Gene3D" id="3.30.450.40">
    <property type="match status" value="1"/>
</dbReference>
<keyword evidence="4" id="KW-1185">Reference proteome</keyword>
<dbReference type="STRING" id="1121302.SAMN02745163_00583"/>
<dbReference type="InterPro" id="IPR003018">
    <property type="entry name" value="GAF"/>
</dbReference>
<evidence type="ECO:0000256" key="1">
    <source>
        <dbReference type="ARBA" id="ARBA00038454"/>
    </source>
</evidence>
<protein>
    <submittedName>
        <fullName evidence="3">GAF domain-containing protein</fullName>
    </submittedName>
</protein>
<organism evidence="3 4">
    <name type="scientific">Clostridium cavendishii DSM 21758</name>
    <dbReference type="NCBI Taxonomy" id="1121302"/>
    <lineage>
        <taxon>Bacteria</taxon>
        <taxon>Bacillati</taxon>
        <taxon>Bacillota</taxon>
        <taxon>Clostridia</taxon>
        <taxon>Eubacteriales</taxon>
        <taxon>Clostridiaceae</taxon>
        <taxon>Clostridium</taxon>
    </lineage>
</organism>
<feature type="domain" description="GAF" evidence="2">
    <location>
        <begin position="51"/>
        <end position="154"/>
    </location>
</feature>
<gene>
    <name evidence="3" type="ORF">SAMN02745163_00583</name>
</gene>
<dbReference type="OrthoDB" id="9796252at2"/>
<dbReference type="SUPFAM" id="SSF55781">
    <property type="entry name" value="GAF domain-like"/>
    <property type="match status" value="1"/>
</dbReference>
<evidence type="ECO:0000259" key="2">
    <source>
        <dbReference type="Pfam" id="PF01590"/>
    </source>
</evidence>
<sequence>MNELNKVDIENREQNYKYMVYAIKDQFENEKDLIANLSNASAIIKFYIDDCNWAGFYLNKEDTLVLGPFQGLPACIRIPSGRGVCGTAFKEKKVHRVFNVHEFEGHIACDGASNSEIVLPIIDKNSNVFGVLDIDSPSIGRFTELEEKYLIQVVKVIEENL</sequence>
<dbReference type="PANTHER" id="PTHR21021">
    <property type="entry name" value="GAF/PUTATIVE CYTOSKELETAL PROTEIN"/>
    <property type="match status" value="1"/>
</dbReference>
<dbReference type="EMBL" id="FQZB01000004">
    <property type="protein sequence ID" value="SHI65752.1"/>
    <property type="molecule type" value="Genomic_DNA"/>
</dbReference>
<name>A0A1M6CXJ6_9CLOT</name>
<dbReference type="Proteomes" id="UP000184310">
    <property type="component" value="Unassembled WGS sequence"/>
</dbReference>
<dbReference type="Pfam" id="PF01590">
    <property type="entry name" value="GAF"/>
    <property type="match status" value="1"/>
</dbReference>
<proteinExistence type="inferred from homology"/>
<dbReference type="RefSeq" id="WP_072985111.1">
    <property type="nucleotide sequence ID" value="NZ_FQZB01000004.1"/>
</dbReference>
<dbReference type="PANTHER" id="PTHR21021:SF15">
    <property type="entry name" value="FREE METHIONINE-R-SULFOXIDE REDUCTASE"/>
    <property type="match status" value="1"/>
</dbReference>
<evidence type="ECO:0000313" key="3">
    <source>
        <dbReference type="EMBL" id="SHI65752.1"/>
    </source>
</evidence>
<dbReference type="AlphaFoldDB" id="A0A1M6CXJ6"/>
<evidence type="ECO:0000313" key="4">
    <source>
        <dbReference type="Proteomes" id="UP000184310"/>
    </source>
</evidence>
<dbReference type="InterPro" id="IPR029016">
    <property type="entry name" value="GAF-like_dom_sf"/>
</dbReference>
<dbReference type="GO" id="GO:0033745">
    <property type="term" value="F:L-methionine-(R)-S-oxide reductase activity"/>
    <property type="evidence" value="ECO:0007669"/>
    <property type="project" value="TreeGrafter"/>
</dbReference>
<accession>A0A1M6CXJ6</accession>
<reference evidence="3 4" key="1">
    <citation type="submission" date="2016-11" db="EMBL/GenBank/DDBJ databases">
        <authorList>
            <person name="Jaros S."/>
            <person name="Januszkiewicz K."/>
            <person name="Wedrychowicz H."/>
        </authorList>
    </citation>
    <scope>NUCLEOTIDE SEQUENCE [LARGE SCALE GENOMIC DNA]</scope>
    <source>
        <strain evidence="3 4">DSM 21758</strain>
    </source>
</reference>
<dbReference type="FunFam" id="3.30.450.40:FF:000008">
    <property type="entry name" value="GAF domain-containing proteins"/>
    <property type="match status" value="1"/>
</dbReference>